<dbReference type="AlphaFoldDB" id="A0A9P9KXH4"/>
<name>A0A9P9KXH4_FUSRE</name>
<sequence>MPSVHNMDNFVTSLPRPILLTPRLNASASSTIHPRPRAIFRVTITLGIYTSNKTHHALLVLAEAKRMGIGGSFANKKLVKMESNLEACDITFPVLVSNSPPATFRAIVSSLSGLQSSEEKARVGRLAVMNGGEHIAVILLLDGYKPMELFSRLQVEMLYSDCPIPMIPISTTQDFAGCLESLRWDYNRKSSALDAEQEAPHESLVGWCVEGKPLSRDQVNVLTGITSGFRGFADLHSSPGGRATICEYLGDSDGERVISFLFNGPSHVCKQLEASDAPNV</sequence>
<dbReference type="GeneID" id="70231176"/>
<keyword evidence="2" id="KW-1185">Reference proteome</keyword>
<dbReference type="OrthoDB" id="2129069at2759"/>
<evidence type="ECO:0000313" key="1">
    <source>
        <dbReference type="EMBL" id="KAH7270377.1"/>
    </source>
</evidence>
<dbReference type="RefSeq" id="XP_046057145.1">
    <property type="nucleotide sequence ID" value="XM_046201222.1"/>
</dbReference>
<accession>A0A9P9KXH4</accession>
<gene>
    <name evidence="1" type="ORF">BKA55DRAFT_732509</name>
</gene>
<organism evidence="1 2">
    <name type="scientific">Fusarium redolens</name>
    <dbReference type="NCBI Taxonomy" id="48865"/>
    <lineage>
        <taxon>Eukaryota</taxon>
        <taxon>Fungi</taxon>
        <taxon>Dikarya</taxon>
        <taxon>Ascomycota</taxon>
        <taxon>Pezizomycotina</taxon>
        <taxon>Sordariomycetes</taxon>
        <taxon>Hypocreomycetidae</taxon>
        <taxon>Hypocreales</taxon>
        <taxon>Nectriaceae</taxon>
        <taxon>Fusarium</taxon>
        <taxon>Fusarium redolens species complex</taxon>
    </lineage>
</organism>
<dbReference type="EMBL" id="JAGMUX010000001">
    <property type="protein sequence ID" value="KAH7270377.1"/>
    <property type="molecule type" value="Genomic_DNA"/>
</dbReference>
<proteinExistence type="predicted"/>
<protein>
    <submittedName>
        <fullName evidence="1">Uncharacterized protein</fullName>
    </submittedName>
</protein>
<comment type="caution">
    <text evidence="1">The sequence shown here is derived from an EMBL/GenBank/DDBJ whole genome shotgun (WGS) entry which is preliminary data.</text>
</comment>
<reference evidence="1" key="1">
    <citation type="journal article" date="2021" name="Nat. Commun.">
        <title>Genetic determinants of endophytism in the Arabidopsis root mycobiome.</title>
        <authorList>
            <person name="Mesny F."/>
            <person name="Miyauchi S."/>
            <person name="Thiergart T."/>
            <person name="Pickel B."/>
            <person name="Atanasova L."/>
            <person name="Karlsson M."/>
            <person name="Huettel B."/>
            <person name="Barry K.W."/>
            <person name="Haridas S."/>
            <person name="Chen C."/>
            <person name="Bauer D."/>
            <person name="Andreopoulos W."/>
            <person name="Pangilinan J."/>
            <person name="LaButti K."/>
            <person name="Riley R."/>
            <person name="Lipzen A."/>
            <person name="Clum A."/>
            <person name="Drula E."/>
            <person name="Henrissat B."/>
            <person name="Kohler A."/>
            <person name="Grigoriev I.V."/>
            <person name="Martin F.M."/>
            <person name="Hacquard S."/>
        </authorList>
    </citation>
    <scope>NUCLEOTIDE SEQUENCE</scope>
    <source>
        <strain evidence="1">MPI-CAGE-AT-0023</strain>
    </source>
</reference>
<evidence type="ECO:0000313" key="2">
    <source>
        <dbReference type="Proteomes" id="UP000720189"/>
    </source>
</evidence>
<dbReference type="Proteomes" id="UP000720189">
    <property type="component" value="Unassembled WGS sequence"/>
</dbReference>